<dbReference type="Proteomes" id="UP000027987">
    <property type="component" value="Chromosome"/>
</dbReference>
<keyword evidence="2" id="KW-1185">Reference proteome</keyword>
<accession>A0A075JXD7</accession>
<reference evidence="1 2" key="1">
    <citation type="submission" date="2014-07" db="EMBL/GenBank/DDBJ databases">
        <title>Complete Genome Sequence of Dyella japonica Strain A8 Isolated from Malaysian Tropical Soil.</title>
        <authorList>
            <person name="Hui R.K.H."/>
            <person name="Chen J.-W."/>
            <person name="Chan K.-G."/>
            <person name="Leung F.C.C."/>
        </authorList>
    </citation>
    <scope>NUCLEOTIDE SEQUENCE [LARGE SCALE GENOMIC DNA]</scope>
    <source>
        <strain evidence="1 2">A8</strain>
    </source>
</reference>
<evidence type="ECO:0000313" key="2">
    <source>
        <dbReference type="Proteomes" id="UP000027987"/>
    </source>
</evidence>
<dbReference type="AlphaFoldDB" id="A0A075JXD7"/>
<dbReference type="EMBL" id="CP008884">
    <property type="protein sequence ID" value="AIF46122.1"/>
    <property type="molecule type" value="Genomic_DNA"/>
</dbReference>
<sequence>MPIALMNAQAFAETGLTQYNKLADHYRESRDSGQAFDYFMAMRTATPAIVNLAFACELLIKLIVWQRTGSYPKGARAHSLVDLANLIPEDARGRLRAHFDSELQSHKSAGKESPLTIVDFRCSFTADNGSSNGPVETFDDAVASVDKAFVIWRYVFELKEGTPIRSIDMRALVLLPVVLEKEVGTYHLGKQTITLGSVSLTFDAAQTESA</sequence>
<proteinExistence type="predicted"/>
<name>A0A075JXD7_9GAMM</name>
<evidence type="ECO:0000313" key="1">
    <source>
        <dbReference type="EMBL" id="AIF46122.1"/>
    </source>
</evidence>
<organism evidence="1 2">
    <name type="scientific">Dyella japonica A8</name>
    <dbReference type="NCBI Taxonomy" id="1217721"/>
    <lineage>
        <taxon>Bacteria</taxon>
        <taxon>Pseudomonadati</taxon>
        <taxon>Pseudomonadota</taxon>
        <taxon>Gammaproteobacteria</taxon>
        <taxon>Lysobacterales</taxon>
        <taxon>Rhodanobacteraceae</taxon>
        <taxon>Dyella</taxon>
    </lineage>
</organism>
<gene>
    <name evidence="1" type="ORF">HY57_02060</name>
</gene>
<dbReference type="PATRIC" id="fig|1217721.7.peg.438"/>
<dbReference type="HOGENOM" id="CLU_1308504_0_0_6"/>
<dbReference type="KEGG" id="dja:HY57_02060"/>
<protein>
    <submittedName>
        <fullName evidence="1">Uncharacterized protein</fullName>
    </submittedName>
</protein>